<dbReference type="Pfam" id="PF13966">
    <property type="entry name" value="zf-RVT"/>
    <property type="match status" value="1"/>
</dbReference>
<evidence type="ECO:0000313" key="3">
    <source>
        <dbReference type="EMBL" id="KAL3700212.1"/>
    </source>
</evidence>
<name>A0ABD3ID69_9MARC</name>
<sequence length="601" mass="70236">MDGDSFKNAGRRQLIKTAWEEGWSTSPDPIVAWELAWGKVRELFKAFRQEDRSKLSELRKKQGLLQELRGRISQHSSEEELHEYKSLEKGVHETELLEASVLRRRSRVKWVSEGDACSRYFFQCLKTKQDQERIIALEDDEDGRIEDEEIILKKVHSFYQQLYSQQKVSTEDKEWDIPASTSLFQLKIMLKQYCRTYSPNEQILFPLLKKLQASVLLHLQSNGRWKDIRIELEAAGHILNPSQLQEIRNFQAWLYRVKTDTRTLQESPSWRWSGATTPWKGWNNKSKFWADLLSKEEEAEDLSHKWIQGGRSPSRIDSWSNRWRQLWRSTATSRSKLWIWRVLKHGFWTGERAAKIGVSSADCRRCGFQLETVDHMFWGCSMVSSTWAELKERAHARRVSFKIQPTLIDTLDEAITSNKRGGTLLQIMAELFQQIWKDRNSKVFRDVNSSTPLNVVLTKARHEWEASIKIKCNQSKWERGLYGLQEMNILIGDNPTRVSRQDIHIPTNDGHSALEQTRSHEDEGTESPRPEREENSALYRADPRTDTSASLESLSHSISRRLTLRCDHMRGRQVPSLSPFLRAPRSSQHNTEEQDVWTTED</sequence>
<feature type="compositionally biased region" description="Basic and acidic residues" evidence="1">
    <location>
        <begin position="517"/>
        <end position="545"/>
    </location>
</feature>
<dbReference type="AlphaFoldDB" id="A0ABD3ID69"/>
<feature type="compositionally biased region" description="Low complexity" evidence="1">
    <location>
        <begin position="548"/>
        <end position="557"/>
    </location>
</feature>
<protein>
    <recommendedName>
        <fullName evidence="2">Reverse transcriptase zinc-binding domain-containing protein</fullName>
    </recommendedName>
</protein>
<accession>A0ABD3ID69</accession>
<evidence type="ECO:0000259" key="2">
    <source>
        <dbReference type="Pfam" id="PF13966"/>
    </source>
</evidence>
<comment type="caution">
    <text evidence="3">The sequence shown here is derived from an EMBL/GenBank/DDBJ whole genome shotgun (WGS) entry which is preliminary data.</text>
</comment>
<proteinExistence type="predicted"/>
<reference evidence="3 4" key="1">
    <citation type="submission" date="2024-09" db="EMBL/GenBank/DDBJ databases">
        <title>Chromosome-scale assembly of Riccia sorocarpa.</title>
        <authorList>
            <person name="Paukszto L."/>
        </authorList>
    </citation>
    <scope>NUCLEOTIDE SEQUENCE [LARGE SCALE GENOMIC DNA]</scope>
    <source>
        <strain evidence="3">LP-2024</strain>
        <tissue evidence="3">Aerial parts of the thallus</tissue>
    </source>
</reference>
<dbReference type="Proteomes" id="UP001633002">
    <property type="component" value="Unassembled WGS sequence"/>
</dbReference>
<evidence type="ECO:0000256" key="1">
    <source>
        <dbReference type="SAM" id="MobiDB-lite"/>
    </source>
</evidence>
<dbReference type="InterPro" id="IPR026960">
    <property type="entry name" value="RVT-Znf"/>
</dbReference>
<keyword evidence="4" id="KW-1185">Reference proteome</keyword>
<organism evidence="3 4">
    <name type="scientific">Riccia sorocarpa</name>
    <dbReference type="NCBI Taxonomy" id="122646"/>
    <lineage>
        <taxon>Eukaryota</taxon>
        <taxon>Viridiplantae</taxon>
        <taxon>Streptophyta</taxon>
        <taxon>Embryophyta</taxon>
        <taxon>Marchantiophyta</taxon>
        <taxon>Marchantiopsida</taxon>
        <taxon>Marchantiidae</taxon>
        <taxon>Marchantiales</taxon>
        <taxon>Ricciaceae</taxon>
        <taxon>Riccia</taxon>
    </lineage>
</organism>
<feature type="domain" description="Reverse transcriptase zinc-binding" evidence="2">
    <location>
        <begin position="321"/>
        <end position="387"/>
    </location>
</feature>
<dbReference type="EMBL" id="JBJQOH010000001">
    <property type="protein sequence ID" value="KAL3700212.1"/>
    <property type="molecule type" value="Genomic_DNA"/>
</dbReference>
<gene>
    <name evidence="3" type="ORF">R1sor_018234</name>
</gene>
<evidence type="ECO:0000313" key="4">
    <source>
        <dbReference type="Proteomes" id="UP001633002"/>
    </source>
</evidence>
<feature type="region of interest" description="Disordered" evidence="1">
    <location>
        <begin position="500"/>
        <end position="601"/>
    </location>
</feature>